<accession>A0AB38Z845</accession>
<protein>
    <submittedName>
        <fullName evidence="1">Uncharacterized protein</fullName>
    </submittedName>
</protein>
<evidence type="ECO:0000313" key="1">
    <source>
        <dbReference type="EMBL" id="WRO06743.1"/>
    </source>
</evidence>
<sequence length="66" mass="7595">MRVPRKAICDFADMGESFICEVDREGWGRCGDSIVNEDGEVCLWANEVLEWQDIEPVYLKGRKNSK</sequence>
<name>A0AB38Z845_9CHLR</name>
<proteinExistence type="predicted"/>
<dbReference type="Proteomes" id="UP001327986">
    <property type="component" value="Chromosome"/>
</dbReference>
<organism evidence="1 2">
    <name type="scientific">Dehalococcoides mccartyi</name>
    <dbReference type="NCBI Taxonomy" id="61435"/>
    <lineage>
        <taxon>Bacteria</taxon>
        <taxon>Bacillati</taxon>
        <taxon>Chloroflexota</taxon>
        <taxon>Dehalococcoidia</taxon>
        <taxon>Dehalococcoidales</taxon>
        <taxon>Dehalococcoidaceae</taxon>
        <taxon>Dehalococcoides</taxon>
    </lineage>
</organism>
<dbReference type="AlphaFoldDB" id="A0AB38Z845"/>
<reference evidence="1" key="1">
    <citation type="submission" date="2023-12" db="EMBL/GenBank/DDBJ databases">
        <title>Isolation of organohalide respiring bacteria Dehalococcoides mccartyi strain GPTCE1 in groundwater collected near a chemical plant in Suzhou, China.</title>
        <authorList>
            <person name="Liu G."/>
        </authorList>
    </citation>
    <scope>NUCLEOTIDE SEQUENCE</scope>
    <source>
        <strain evidence="1">GPTCE1</strain>
    </source>
</reference>
<evidence type="ECO:0000313" key="2">
    <source>
        <dbReference type="Proteomes" id="UP001327986"/>
    </source>
</evidence>
<dbReference type="EMBL" id="CP141531">
    <property type="protein sequence ID" value="WRO06743.1"/>
    <property type="molecule type" value="Genomic_DNA"/>
</dbReference>
<dbReference type="RefSeq" id="WP_324664301.1">
    <property type="nucleotide sequence ID" value="NZ_CP141531.1"/>
</dbReference>
<gene>
    <name evidence="1" type="ORF">VLL09_04960</name>
</gene>